<dbReference type="EMBL" id="JASPKZ010008133">
    <property type="protein sequence ID" value="KAJ9580830.1"/>
    <property type="molecule type" value="Genomic_DNA"/>
</dbReference>
<accession>A0AAD7ZI90</accession>
<evidence type="ECO:0000313" key="2">
    <source>
        <dbReference type="Proteomes" id="UP001233999"/>
    </source>
</evidence>
<evidence type="ECO:0000313" key="1">
    <source>
        <dbReference type="EMBL" id="KAJ9580830.1"/>
    </source>
</evidence>
<dbReference type="Proteomes" id="UP001233999">
    <property type="component" value="Unassembled WGS sequence"/>
</dbReference>
<gene>
    <name evidence="1" type="ORF">L9F63_023988</name>
</gene>
<protein>
    <submittedName>
        <fullName evidence="1">Uncharacterized protein</fullName>
    </submittedName>
</protein>
<comment type="caution">
    <text evidence="1">The sequence shown here is derived from an EMBL/GenBank/DDBJ whole genome shotgun (WGS) entry which is preliminary data.</text>
</comment>
<name>A0AAD7ZI90_DIPPU</name>
<feature type="non-terminal residue" evidence="1">
    <location>
        <position position="1"/>
    </location>
</feature>
<keyword evidence="2" id="KW-1185">Reference proteome</keyword>
<reference evidence="1" key="1">
    <citation type="journal article" date="2023" name="IScience">
        <title>Live-bearing cockroach genome reveals convergent evolutionary mechanisms linked to viviparity in insects and beyond.</title>
        <authorList>
            <person name="Fouks B."/>
            <person name="Harrison M.C."/>
            <person name="Mikhailova A.A."/>
            <person name="Marchal E."/>
            <person name="English S."/>
            <person name="Carruthers M."/>
            <person name="Jennings E.C."/>
            <person name="Chiamaka E.L."/>
            <person name="Frigard R.A."/>
            <person name="Pippel M."/>
            <person name="Attardo G.M."/>
            <person name="Benoit J.B."/>
            <person name="Bornberg-Bauer E."/>
            <person name="Tobe S.S."/>
        </authorList>
    </citation>
    <scope>NUCLEOTIDE SEQUENCE</scope>
    <source>
        <strain evidence="1">Stay&amp;Tobe</strain>
    </source>
</reference>
<feature type="non-terminal residue" evidence="1">
    <location>
        <position position="54"/>
    </location>
</feature>
<organism evidence="1 2">
    <name type="scientific">Diploptera punctata</name>
    <name type="common">Pacific beetle cockroach</name>
    <dbReference type="NCBI Taxonomy" id="6984"/>
    <lineage>
        <taxon>Eukaryota</taxon>
        <taxon>Metazoa</taxon>
        <taxon>Ecdysozoa</taxon>
        <taxon>Arthropoda</taxon>
        <taxon>Hexapoda</taxon>
        <taxon>Insecta</taxon>
        <taxon>Pterygota</taxon>
        <taxon>Neoptera</taxon>
        <taxon>Polyneoptera</taxon>
        <taxon>Dictyoptera</taxon>
        <taxon>Blattodea</taxon>
        <taxon>Blaberoidea</taxon>
        <taxon>Blaberidae</taxon>
        <taxon>Diplopterinae</taxon>
        <taxon>Diploptera</taxon>
    </lineage>
</organism>
<reference evidence="1" key="2">
    <citation type="submission" date="2023-05" db="EMBL/GenBank/DDBJ databases">
        <authorList>
            <person name="Fouks B."/>
        </authorList>
    </citation>
    <scope>NUCLEOTIDE SEQUENCE</scope>
    <source>
        <strain evidence="1">Stay&amp;Tobe</strain>
        <tissue evidence="1">Testes</tissue>
    </source>
</reference>
<proteinExistence type="predicted"/>
<sequence>YPTNFCQFRLIFLRHKIMDCRSGRRECCLTGETPYLKKIHSEASRGYMVSPKKE</sequence>
<dbReference type="AlphaFoldDB" id="A0AAD7ZI90"/>